<name>B9M0Q5_GEODF</name>
<dbReference type="GO" id="GO:0000160">
    <property type="term" value="P:phosphorelay signal transduction system"/>
    <property type="evidence" value="ECO:0007669"/>
    <property type="project" value="InterPro"/>
</dbReference>
<dbReference type="PROSITE" id="PS50110">
    <property type="entry name" value="RESPONSE_REGULATORY"/>
    <property type="match status" value="1"/>
</dbReference>
<dbReference type="Pfam" id="PF00072">
    <property type="entry name" value="Response_reg"/>
    <property type="match status" value="1"/>
</dbReference>
<dbReference type="InterPro" id="IPR011006">
    <property type="entry name" value="CheY-like_superfamily"/>
</dbReference>
<feature type="domain" description="Response regulatory" evidence="2">
    <location>
        <begin position="10"/>
        <end position="140"/>
    </location>
</feature>
<dbReference type="AlphaFoldDB" id="B9M0Q5"/>
<keyword evidence="4" id="KW-1185">Reference proteome</keyword>
<evidence type="ECO:0000313" key="4">
    <source>
        <dbReference type="Proteomes" id="UP000007721"/>
    </source>
</evidence>
<proteinExistence type="predicted"/>
<reference evidence="3 4" key="1">
    <citation type="submission" date="2009-01" db="EMBL/GenBank/DDBJ databases">
        <title>Complete sequence of Geobacter sp. FRC-32.</title>
        <authorList>
            <consortium name="US DOE Joint Genome Institute"/>
            <person name="Lucas S."/>
            <person name="Copeland A."/>
            <person name="Lapidus A."/>
            <person name="Glavina del Rio T."/>
            <person name="Dalin E."/>
            <person name="Tice H."/>
            <person name="Bruce D."/>
            <person name="Goodwin L."/>
            <person name="Pitluck S."/>
            <person name="Saunders E."/>
            <person name="Brettin T."/>
            <person name="Detter J.C."/>
            <person name="Han C."/>
            <person name="Larimer F."/>
            <person name="Land M."/>
            <person name="Hauser L."/>
            <person name="Kyrpides N."/>
            <person name="Ovchinnikova G."/>
            <person name="Kostka J."/>
            <person name="Richardson P."/>
        </authorList>
    </citation>
    <scope>NUCLEOTIDE SEQUENCE [LARGE SCALE GENOMIC DNA]</scope>
    <source>
        <strain evidence="4">DSM 22248 / JCM 15807 / FRC-32</strain>
    </source>
</reference>
<feature type="modified residue" description="4-aspartylphosphate" evidence="1">
    <location>
        <position position="59"/>
    </location>
</feature>
<dbReference type="HOGENOM" id="CLU_1832297_0_0_7"/>
<dbReference type="KEGG" id="geo:Geob_2557"/>
<dbReference type="Proteomes" id="UP000007721">
    <property type="component" value="Chromosome"/>
</dbReference>
<accession>B9M0Q5</accession>
<evidence type="ECO:0000259" key="2">
    <source>
        <dbReference type="PROSITE" id="PS50110"/>
    </source>
</evidence>
<protein>
    <submittedName>
        <fullName evidence="3">Response regulator</fullName>
    </submittedName>
</protein>
<dbReference type="Gene3D" id="3.40.50.2300">
    <property type="match status" value="1"/>
</dbReference>
<evidence type="ECO:0000256" key="1">
    <source>
        <dbReference type="PROSITE-ProRule" id="PRU00169"/>
    </source>
</evidence>
<dbReference type="EMBL" id="CP001390">
    <property type="protein sequence ID" value="ACM20908.1"/>
    <property type="molecule type" value="Genomic_DNA"/>
</dbReference>
<gene>
    <name evidence="3" type="ordered locus">Geob_2557</name>
</gene>
<keyword evidence="1" id="KW-0597">Phosphoprotein</keyword>
<sequence length="140" mass="15772">MNLFPVRDLVILVVCSNRDVLEVIERLLGHLEINVTCVMSTDAALVMLQTETYSAMISDHKMKDFNGREFSRTVRQLFPALNVVLFEGNTSSQVMDLFLGPEVSEISEVQNQACSLGDMLMSILRGERGKTFLLRQTSTR</sequence>
<dbReference type="InterPro" id="IPR001789">
    <property type="entry name" value="Sig_transdc_resp-reg_receiver"/>
</dbReference>
<dbReference type="SUPFAM" id="SSF52172">
    <property type="entry name" value="CheY-like"/>
    <property type="match status" value="1"/>
</dbReference>
<dbReference type="STRING" id="316067.Geob_2557"/>
<organism evidence="3 4">
    <name type="scientific">Geotalea daltonii (strain DSM 22248 / JCM 15807 / FRC-32)</name>
    <name type="common">Geobacter daltonii</name>
    <dbReference type="NCBI Taxonomy" id="316067"/>
    <lineage>
        <taxon>Bacteria</taxon>
        <taxon>Pseudomonadati</taxon>
        <taxon>Thermodesulfobacteriota</taxon>
        <taxon>Desulfuromonadia</taxon>
        <taxon>Geobacterales</taxon>
        <taxon>Geobacteraceae</taxon>
        <taxon>Geotalea</taxon>
    </lineage>
</organism>
<dbReference type="OrthoDB" id="9779069at2"/>
<evidence type="ECO:0000313" key="3">
    <source>
        <dbReference type="EMBL" id="ACM20908.1"/>
    </source>
</evidence>